<dbReference type="HAMAP" id="MF_00409">
    <property type="entry name" value="LpxK"/>
    <property type="match status" value="1"/>
</dbReference>
<gene>
    <name evidence="13 14" type="primary">lpxK</name>
    <name evidence="14" type="ORF">ACFO3G_00135</name>
</gene>
<dbReference type="NCBIfam" id="TIGR00682">
    <property type="entry name" value="lpxK"/>
    <property type="match status" value="1"/>
</dbReference>
<evidence type="ECO:0000256" key="11">
    <source>
        <dbReference type="ARBA" id="ARBA00023098"/>
    </source>
</evidence>
<comment type="catalytic activity">
    <reaction evidence="13">
        <text>a lipid A disaccharide + ATP = a lipid IVA + ADP + H(+)</text>
        <dbReference type="Rhea" id="RHEA:67840"/>
        <dbReference type="ChEBI" id="CHEBI:15378"/>
        <dbReference type="ChEBI" id="CHEBI:30616"/>
        <dbReference type="ChEBI" id="CHEBI:176343"/>
        <dbReference type="ChEBI" id="CHEBI:176425"/>
        <dbReference type="ChEBI" id="CHEBI:456216"/>
        <dbReference type="EC" id="2.7.1.130"/>
    </reaction>
</comment>
<evidence type="ECO:0000313" key="15">
    <source>
        <dbReference type="Proteomes" id="UP001596020"/>
    </source>
</evidence>
<evidence type="ECO:0000256" key="9">
    <source>
        <dbReference type="ARBA" id="ARBA00022777"/>
    </source>
</evidence>
<evidence type="ECO:0000256" key="1">
    <source>
        <dbReference type="ARBA" id="ARBA00002274"/>
    </source>
</evidence>
<protein>
    <recommendedName>
        <fullName evidence="4 13">Tetraacyldisaccharide 4'-kinase</fullName>
        <ecNumber evidence="3 13">2.7.1.130</ecNumber>
    </recommendedName>
    <alternativeName>
        <fullName evidence="12 13">Lipid A 4'-kinase</fullName>
    </alternativeName>
</protein>
<evidence type="ECO:0000256" key="7">
    <source>
        <dbReference type="ARBA" id="ARBA00022679"/>
    </source>
</evidence>
<dbReference type="PANTHER" id="PTHR42724:SF1">
    <property type="entry name" value="TETRAACYLDISACCHARIDE 4'-KINASE, MITOCHONDRIAL-RELATED"/>
    <property type="match status" value="1"/>
</dbReference>
<reference evidence="15" key="1">
    <citation type="journal article" date="2019" name="Int. J. Syst. Evol. Microbiol.">
        <title>The Global Catalogue of Microorganisms (GCM) 10K type strain sequencing project: providing services to taxonomists for standard genome sequencing and annotation.</title>
        <authorList>
            <consortium name="The Broad Institute Genomics Platform"/>
            <consortium name="The Broad Institute Genome Sequencing Center for Infectious Disease"/>
            <person name="Wu L."/>
            <person name="Ma J."/>
        </authorList>
    </citation>
    <scope>NUCLEOTIDE SEQUENCE [LARGE SCALE GENOMIC DNA]</scope>
    <source>
        <strain evidence="15">CGMCC 4.7357</strain>
    </source>
</reference>
<keyword evidence="5 13" id="KW-0444">Lipid biosynthesis</keyword>
<evidence type="ECO:0000256" key="4">
    <source>
        <dbReference type="ARBA" id="ARBA00016436"/>
    </source>
</evidence>
<dbReference type="EMBL" id="JBHSGO010000004">
    <property type="protein sequence ID" value="MFC4665045.1"/>
    <property type="molecule type" value="Genomic_DNA"/>
</dbReference>
<comment type="pathway">
    <text evidence="2 13">Glycolipid biosynthesis; lipid IV(A) biosynthesis; lipid IV(A) from (3R)-3-hydroxytetradecanoyl-[acyl-carrier-protein] and UDP-N-acetyl-alpha-D-glucosamine: step 6/6.</text>
</comment>
<keyword evidence="10 13" id="KW-0067">ATP-binding</keyword>
<dbReference type="GO" id="GO:0009029">
    <property type="term" value="F:lipid-A 4'-kinase activity"/>
    <property type="evidence" value="ECO:0007669"/>
    <property type="project" value="UniProtKB-EC"/>
</dbReference>
<evidence type="ECO:0000313" key="14">
    <source>
        <dbReference type="EMBL" id="MFC4665045.1"/>
    </source>
</evidence>
<evidence type="ECO:0000256" key="8">
    <source>
        <dbReference type="ARBA" id="ARBA00022741"/>
    </source>
</evidence>
<evidence type="ECO:0000256" key="5">
    <source>
        <dbReference type="ARBA" id="ARBA00022516"/>
    </source>
</evidence>
<accession>A0ABV9K4P3</accession>
<keyword evidence="15" id="KW-1185">Reference proteome</keyword>
<evidence type="ECO:0000256" key="2">
    <source>
        <dbReference type="ARBA" id="ARBA00004870"/>
    </source>
</evidence>
<dbReference type="InterPro" id="IPR027417">
    <property type="entry name" value="P-loop_NTPase"/>
</dbReference>
<dbReference type="EC" id="2.7.1.130" evidence="3 13"/>
<feature type="binding site" evidence="13">
    <location>
        <begin position="51"/>
        <end position="58"/>
    </location>
    <ligand>
        <name>ATP</name>
        <dbReference type="ChEBI" id="CHEBI:30616"/>
    </ligand>
</feature>
<name>A0ABV9K4P3_9PORP</name>
<evidence type="ECO:0000256" key="12">
    <source>
        <dbReference type="ARBA" id="ARBA00029757"/>
    </source>
</evidence>
<keyword evidence="8 13" id="KW-0547">Nucleotide-binding</keyword>
<evidence type="ECO:0000256" key="6">
    <source>
        <dbReference type="ARBA" id="ARBA00022556"/>
    </source>
</evidence>
<comment type="caution">
    <text evidence="14">The sequence shown here is derived from an EMBL/GenBank/DDBJ whole genome shotgun (WGS) entry which is preliminary data.</text>
</comment>
<dbReference type="Proteomes" id="UP001596020">
    <property type="component" value="Unassembled WGS sequence"/>
</dbReference>
<evidence type="ECO:0000256" key="10">
    <source>
        <dbReference type="ARBA" id="ARBA00022840"/>
    </source>
</evidence>
<dbReference type="PANTHER" id="PTHR42724">
    <property type="entry name" value="TETRAACYLDISACCHARIDE 4'-KINASE"/>
    <property type="match status" value="1"/>
</dbReference>
<organism evidence="14 15">
    <name type="scientific">Falsiporphyromonas endometrii</name>
    <dbReference type="NCBI Taxonomy" id="1387297"/>
    <lineage>
        <taxon>Bacteria</taxon>
        <taxon>Pseudomonadati</taxon>
        <taxon>Bacteroidota</taxon>
        <taxon>Bacteroidia</taxon>
        <taxon>Bacteroidales</taxon>
        <taxon>Porphyromonadaceae</taxon>
        <taxon>Falsiporphyromonas</taxon>
    </lineage>
</organism>
<sequence length="368" mass="42167">MAEHSILKQLLLKPLASIYGAGVKLRNLMFNSGIFKEKVFPVPVICVGNIRVGGTGKTPMIEYLLRLLLQNGFKPAVVSRGYKRSTKGLKIASIKSGAEEVGDEPRQIKRKFPQTTVAVDANRRRAIKFLLDLPEENRPNVILLDDGFQHRYVKPSLSILLTDYNNPIFDDDLLPLGRLREKVDAKDRADMVIVTRCPNNMPQLHYRIFERDLNLFPYQHLNFTTIGYSTPIKVFPAPNSPIKLTVRSKSCYAISGIADPTKFFEELRNKIGDVKTITFPDHHKFTVKDAEMLNSGFDEYLATRQKEEFPIAICTEKDAQRLHDIRKCLSSTLKERLFFLPIHIKFKENGQEKFDNEILKHIAHFQNK</sequence>
<dbReference type="SUPFAM" id="SSF52540">
    <property type="entry name" value="P-loop containing nucleoside triphosphate hydrolases"/>
    <property type="match status" value="1"/>
</dbReference>
<evidence type="ECO:0000256" key="13">
    <source>
        <dbReference type="HAMAP-Rule" id="MF_00409"/>
    </source>
</evidence>
<evidence type="ECO:0000256" key="3">
    <source>
        <dbReference type="ARBA" id="ARBA00012071"/>
    </source>
</evidence>
<comment type="function">
    <text evidence="1 13">Transfers the gamma-phosphate of ATP to the 4'-position of a tetraacyldisaccharide 1-phosphate intermediate (termed DS-1-P) to form tetraacyldisaccharide 1,4'-bis-phosphate (lipid IVA).</text>
</comment>
<dbReference type="InterPro" id="IPR003758">
    <property type="entry name" value="LpxK"/>
</dbReference>
<proteinExistence type="inferred from homology"/>
<keyword evidence="6 13" id="KW-0441">Lipid A biosynthesis</keyword>
<dbReference type="RefSeq" id="WP_380076819.1">
    <property type="nucleotide sequence ID" value="NZ_JBHSGO010000004.1"/>
</dbReference>
<keyword evidence="11 13" id="KW-0443">Lipid metabolism</keyword>
<comment type="similarity">
    <text evidence="13">Belongs to the LpxK family.</text>
</comment>
<keyword evidence="7 13" id="KW-0808">Transferase</keyword>
<dbReference type="Pfam" id="PF02606">
    <property type="entry name" value="LpxK"/>
    <property type="match status" value="1"/>
</dbReference>
<keyword evidence="9 13" id="KW-0418">Kinase</keyword>